<accession>A0A9D1FNJ0</accession>
<evidence type="ECO:0000259" key="1">
    <source>
        <dbReference type="Pfam" id="PF01627"/>
    </source>
</evidence>
<reference evidence="2" key="2">
    <citation type="journal article" date="2021" name="PeerJ">
        <title>Extensive microbial diversity within the chicken gut microbiome revealed by metagenomics and culture.</title>
        <authorList>
            <person name="Gilroy R."/>
            <person name="Ravi A."/>
            <person name="Getino M."/>
            <person name="Pursley I."/>
            <person name="Horton D.L."/>
            <person name="Alikhan N.F."/>
            <person name="Baker D."/>
            <person name="Gharbi K."/>
            <person name="Hall N."/>
            <person name="Watson M."/>
            <person name="Adriaenssens E.M."/>
            <person name="Foster-Nyarko E."/>
            <person name="Jarju S."/>
            <person name="Secka A."/>
            <person name="Antonio M."/>
            <person name="Oren A."/>
            <person name="Chaudhuri R.R."/>
            <person name="La Ragione R."/>
            <person name="Hildebrand F."/>
            <person name="Pallen M.J."/>
        </authorList>
    </citation>
    <scope>NUCLEOTIDE SEQUENCE</scope>
    <source>
        <strain evidence="2">CHK199-13235</strain>
    </source>
</reference>
<dbReference type="InterPro" id="IPR036641">
    <property type="entry name" value="HPT_dom_sf"/>
</dbReference>
<protein>
    <submittedName>
        <fullName evidence="2">Hpt domain-containing protein</fullName>
    </submittedName>
</protein>
<dbReference type="Gene3D" id="1.20.120.160">
    <property type="entry name" value="HPT domain"/>
    <property type="match status" value="1"/>
</dbReference>
<gene>
    <name evidence="2" type="ORF">IAB51_08405</name>
</gene>
<dbReference type="EMBL" id="DVJP01000054">
    <property type="protein sequence ID" value="HIS76814.1"/>
    <property type="molecule type" value="Genomic_DNA"/>
</dbReference>
<dbReference type="AlphaFoldDB" id="A0A9D1FNJ0"/>
<name>A0A9D1FNJ0_9FIRM</name>
<dbReference type="SUPFAM" id="SSF47226">
    <property type="entry name" value="Histidine-containing phosphotransfer domain, HPT domain"/>
    <property type="match status" value="1"/>
</dbReference>
<dbReference type="Proteomes" id="UP000824002">
    <property type="component" value="Unassembled WGS sequence"/>
</dbReference>
<sequence length="117" mass="12735">MNIQETAKANRWDLEGTLRRFGGSQMMLERFLKKFPQDPTFGKLAEAAGNGDLPGIETAAHTLKGVAGNLGFMALYESCSSLVAAVRAGETKEVDGLWETVRAEYQAVVSAIAQIEW</sequence>
<dbReference type="Pfam" id="PF01627">
    <property type="entry name" value="Hpt"/>
    <property type="match status" value="1"/>
</dbReference>
<feature type="domain" description="HPt" evidence="1">
    <location>
        <begin position="27"/>
        <end position="110"/>
    </location>
</feature>
<organism evidence="2 3">
    <name type="scientific">Candidatus Merdivicinus excrementipullorum</name>
    <dbReference type="NCBI Taxonomy" id="2840867"/>
    <lineage>
        <taxon>Bacteria</taxon>
        <taxon>Bacillati</taxon>
        <taxon>Bacillota</taxon>
        <taxon>Clostridia</taxon>
        <taxon>Eubacteriales</taxon>
        <taxon>Oscillospiraceae</taxon>
        <taxon>Oscillospiraceae incertae sedis</taxon>
        <taxon>Candidatus Merdivicinus</taxon>
    </lineage>
</organism>
<dbReference type="GO" id="GO:0000160">
    <property type="term" value="P:phosphorelay signal transduction system"/>
    <property type="evidence" value="ECO:0007669"/>
    <property type="project" value="InterPro"/>
</dbReference>
<proteinExistence type="predicted"/>
<dbReference type="InterPro" id="IPR008207">
    <property type="entry name" value="Sig_transdc_His_kin_Hpt_dom"/>
</dbReference>
<comment type="caution">
    <text evidence="2">The sequence shown here is derived from an EMBL/GenBank/DDBJ whole genome shotgun (WGS) entry which is preliminary data.</text>
</comment>
<evidence type="ECO:0000313" key="2">
    <source>
        <dbReference type="EMBL" id="HIS76814.1"/>
    </source>
</evidence>
<reference evidence="2" key="1">
    <citation type="submission" date="2020-10" db="EMBL/GenBank/DDBJ databases">
        <authorList>
            <person name="Gilroy R."/>
        </authorList>
    </citation>
    <scope>NUCLEOTIDE SEQUENCE</scope>
    <source>
        <strain evidence="2">CHK199-13235</strain>
    </source>
</reference>
<evidence type="ECO:0000313" key="3">
    <source>
        <dbReference type="Proteomes" id="UP000824002"/>
    </source>
</evidence>